<organism evidence="2 3">
    <name type="scientific">Ambispora leptoticha</name>
    <dbReference type="NCBI Taxonomy" id="144679"/>
    <lineage>
        <taxon>Eukaryota</taxon>
        <taxon>Fungi</taxon>
        <taxon>Fungi incertae sedis</taxon>
        <taxon>Mucoromycota</taxon>
        <taxon>Glomeromycotina</taxon>
        <taxon>Glomeromycetes</taxon>
        <taxon>Archaeosporales</taxon>
        <taxon>Ambisporaceae</taxon>
        <taxon>Ambispora</taxon>
    </lineage>
</organism>
<gene>
    <name evidence="2" type="ORF">ALEPTO_LOCUS5546</name>
</gene>
<dbReference type="InterPro" id="IPR036047">
    <property type="entry name" value="F-box-like_dom_sf"/>
</dbReference>
<dbReference type="Pfam" id="PF12937">
    <property type="entry name" value="F-box-like"/>
    <property type="match status" value="1"/>
</dbReference>
<keyword evidence="3" id="KW-1185">Reference proteome</keyword>
<feature type="domain" description="F-box" evidence="1">
    <location>
        <begin position="2"/>
        <end position="45"/>
    </location>
</feature>
<dbReference type="AlphaFoldDB" id="A0A9N9FMS3"/>
<evidence type="ECO:0000259" key="1">
    <source>
        <dbReference type="Pfam" id="PF12937"/>
    </source>
</evidence>
<proteinExistence type="predicted"/>
<accession>A0A9N9FMS3</accession>
<dbReference type="InterPro" id="IPR001810">
    <property type="entry name" value="F-box_dom"/>
</dbReference>
<dbReference type="Proteomes" id="UP000789508">
    <property type="component" value="Unassembled WGS sequence"/>
</dbReference>
<sequence length="381" mass="43779">MNLPVDLLKEIFGHFEQDRHSLHACALVNRTWNSVVIPLLWRNPFGLAKIENIESANITGNPLGLMTDNANDVNHNNDNIFETSLEDLEDLRRRFDGDSIMSDDEEDDLWVSETFVYQSLEQIKREIISTYLTCCNDFEWEIIRDGGIDMPRSLAKPTYDYIKFLQVVNDADVMEAARAWANGPGNNFPSSAPQLITRTLLKKFAQAAKKLKWVSIHLSPPWDSSLRLIDFFSRHQFRIVTLAIYFGESESEDYEIVNSCLKQVATLIKMQDNLERFVIEGVKYGLPSIIDALRKKRDGLSHHLKEVLFNQCKFNRDACHGIMSWHFLEDLCSLRFVNCTNYAPLDMADLLKESMVMVRMGDDNYLELVGLNEHTVADSSE</sequence>
<evidence type="ECO:0000313" key="2">
    <source>
        <dbReference type="EMBL" id="CAG8543906.1"/>
    </source>
</evidence>
<comment type="caution">
    <text evidence="2">The sequence shown here is derived from an EMBL/GenBank/DDBJ whole genome shotgun (WGS) entry which is preliminary data.</text>
</comment>
<dbReference type="EMBL" id="CAJVPS010001585">
    <property type="protein sequence ID" value="CAG8543906.1"/>
    <property type="molecule type" value="Genomic_DNA"/>
</dbReference>
<dbReference type="OrthoDB" id="2353204at2759"/>
<protein>
    <submittedName>
        <fullName evidence="2">7304_t:CDS:1</fullName>
    </submittedName>
</protein>
<evidence type="ECO:0000313" key="3">
    <source>
        <dbReference type="Proteomes" id="UP000789508"/>
    </source>
</evidence>
<name>A0A9N9FMS3_9GLOM</name>
<reference evidence="2" key="1">
    <citation type="submission" date="2021-06" db="EMBL/GenBank/DDBJ databases">
        <authorList>
            <person name="Kallberg Y."/>
            <person name="Tangrot J."/>
            <person name="Rosling A."/>
        </authorList>
    </citation>
    <scope>NUCLEOTIDE SEQUENCE</scope>
    <source>
        <strain evidence="2">FL130A</strain>
    </source>
</reference>
<dbReference type="SUPFAM" id="SSF81383">
    <property type="entry name" value="F-box domain"/>
    <property type="match status" value="1"/>
</dbReference>